<proteinExistence type="predicted"/>
<gene>
    <name evidence="2" type="ORF">N7476_007549</name>
</gene>
<reference evidence="2" key="2">
    <citation type="journal article" date="2023" name="IMA Fungus">
        <title>Comparative genomic study of the Penicillium genus elucidates a diverse pangenome and 15 lateral gene transfer events.</title>
        <authorList>
            <person name="Petersen C."/>
            <person name="Sorensen T."/>
            <person name="Nielsen M.R."/>
            <person name="Sondergaard T.E."/>
            <person name="Sorensen J.L."/>
            <person name="Fitzpatrick D.A."/>
            <person name="Frisvad J.C."/>
            <person name="Nielsen K.L."/>
        </authorList>
    </citation>
    <scope>NUCLEOTIDE SEQUENCE</scope>
    <source>
        <strain evidence="2">IBT 21472</strain>
    </source>
</reference>
<evidence type="ECO:0000313" key="3">
    <source>
        <dbReference type="Proteomes" id="UP001147746"/>
    </source>
</evidence>
<dbReference type="Proteomes" id="UP001147746">
    <property type="component" value="Unassembled WGS sequence"/>
</dbReference>
<dbReference type="EMBL" id="JAPZBO010000007">
    <property type="protein sequence ID" value="KAJ5311689.1"/>
    <property type="molecule type" value="Genomic_DNA"/>
</dbReference>
<comment type="caution">
    <text evidence="2">The sequence shown here is derived from an EMBL/GenBank/DDBJ whole genome shotgun (WGS) entry which is preliminary data.</text>
</comment>
<evidence type="ECO:0000313" key="2">
    <source>
        <dbReference type="EMBL" id="KAJ5311689.1"/>
    </source>
</evidence>
<keyword evidence="3" id="KW-1185">Reference proteome</keyword>
<sequence>MQVEASTRAFVMALKVSGKNYSEIADLTGLPKRSVRGICDFAVNKGFDADKRPLEIKDAYFASQVRGERKRSPEKKTAVRKVAAKNKNVVAEEEYEEEEEQKEELADDINEDSAVV</sequence>
<accession>A0A9W9PUR5</accession>
<organism evidence="2 3">
    <name type="scientific">Penicillium atrosanguineum</name>
    <dbReference type="NCBI Taxonomy" id="1132637"/>
    <lineage>
        <taxon>Eukaryota</taxon>
        <taxon>Fungi</taxon>
        <taxon>Dikarya</taxon>
        <taxon>Ascomycota</taxon>
        <taxon>Pezizomycotina</taxon>
        <taxon>Eurotiomycetes</taxon>
        <taxon>Eurotiomycetidae</taxon>
        <taxon>Eurotiales</taxon>
        <taxon>Aspergillaceae</taxon>
        <taxon>Penicillium</taxon>
    </lineage>
</organism>
<evidence type="ECO:0000256" key="1">
    <source>
        <dbReference type="SAM" id="MobiDB-lite"/>
    </source>
</evidence>
<feature type="compositionally biased region" description="Acidic residues" evidence="1">
    <location>
        <begin position="91"/>
        <end position="116"/>
    </location>
</feature>
<protein>
    <submittedName>
        <fullName evidence="2">Uncharacterized protein</fullName>
    </submittedName>
</protein>
<feature type="region of interest" description="Disordered" evidence="1">
    <location>
        <begin position="90"/>
        <end position="116"/>
    </location>
</feature>
<reference evidence="2" key="1">
    <citation type="submission" date="2022-12" db="EMBL/GenBank/DDBJ databases">
        <authorList>
            <person name="Petersen C."/>
        </authorList>
    </citation>
    <scope>NUCLEOTIDE SEQUENCE</scope>
    <source>
        <strain evidence="2">IBT 21472</strain>
    </source>
</reference>
<name>A0A9W9PUR5_9EURO</name>
<dbReference type="AlphaFoldDB" id="A0A9W9PUR5"/>